<organism evidence="2 3">
    <name type="scientific">Dendrobium catenatum</name>
    <dbReference type="NCBI Taxonomy" id="906689"/>
    <lineage>
        <taxon>Eukaryota</taxon>
        <taxon>Viridiplantae</taxon>
        <taxon>Streptophyta</taxon>
        <taxon>Embryophyta</taxon>
        <taxon>Tracheophyta</taxon>
        <taxon>Spermatophyta</taxon>
        <taxon>Magnoliopsida</taxon>
        <taxon>Liliopsida</taxon>
        <taxon>Asparagales</taxon>
        <taxon>Orchidaceae</taxon>
        <taxon>Epidendroideae</taxon>
        <taxon>Malaxideae</taxon>
        <taxon>Dendrobiinae</taxon>
        <taxon>Dendrobium</taxon>
    </lineage>
</organism>
<reference evidence="2 3" key="1">
    <citation type="journal article" date="2016" name="Sci. Rep.">
        <title>The Dendrobium catenatum Lindl. genome sequence provides insights into polysaccharide synthase, floral development and adaptive evolution.</title>
        <authorList>
            <person name="Zhang G.Q."/>
            <person name="Xu Q."/>
            <person name="Bian C."/>
            <person name="Tsai W.C."/>
            <person name="Yeh C.M."/>
            <person name="Liu K.W."/>
            <person name="Yoshida K."/>
            <person name="Zhang L.S."/>
            <person name="Chang S.B."/>
            <person name="Chen F."/>
            <person name="Shi Y."/>
            <person name="Su Y.Y."/>
            <person name="Zhang Y.Q."/>
            <person name="Chen L.J."/>
            <person name="Yin Y."/>
            <person name="Lin M."/>
            <person name="Huang H."/>
            <person name="Deng H."/>
            <person name="Wang Z.W."/>
            <person name="Zhu S.L."/>
            <person name="Zhao X."/>
            <person name="Deng C."/>
            <person name="Niu S.C."/>
            <person name="Huang J."/>
            <person name="Wang M."/>
            <person name="Liu G.H."/>
            <person name="Yang H.J."/>
            <person name="Xiao X.J."/>
            <person name="Hsiao Y.Y."/>
            <person name="Wu W.L."/>
            <person name="Chen Y.Y."/>
            <person name="Mitsuda N."/>
            <person name="Ohme-Takagi M."/>
            <person name="Luo Y.B."/>
            <person name="Van de Peer Y."/>
            <person name="Liu Z.J."/>
        </authorList>
    </citation>
    <scope>NUCLEOTIDE SEQUENCE [LARGE SCALE GENOMIC DNA]</scope>
    <source>
        <tissue evidence="2">The whole plant</tissue>
    </source>
</reference>
<evidence type="ECO:0000256" key="1">
    <source>
        <dbReference type="SAM" id="SignalP"/>
    </source>
</evidence>
<evidence type="ECO:0000313" key="3">
    <source>
        <dbReference type="Proteomes" id="UP000233837"/>
    </source>
</evidence>
<keyword evidence="1" id="KW-0732">Signal</keyword>
<evidence type="ECO:0000313" key="2">
    <source>
        <dbReference type="EMBL" id="PKU75734.1"/>
    </source>
</evidence>
<reference evidence="2 3" key="2">
    <citation type="journal article" date="2017" name="Nature">
        <title>The Apostasia genome and the evolution of orchids.</title>
        <authorList>
            <person name="Zhang G.Q."/>
            <person name="Liu K.W."/>
            <person name="Li Z."/>
            <person name="Lohaus R."/>
            <person name="Hsiao Y.Y."/>
            <person name="Niu S.C."/>
            <person name="Wang J.Y."/>
            <person name="Lin Y.C."/>
            <person name="Xu Q."/>
            <person name="Chen L.J."/>
            <person name="Yoshida K."/>
            <person name="Fujiwara S."/>
            <person name="Wang Z.W."/>
            <person name="Zhang Y.Q."/>
            <person name="Mitsuda N."/>
            <person name="Wang M."/>
            <person name="Liu G.H."/>
            <person name="Pecoraro L."/>
            <person name="Huang H.X."/>
            <person name="Xiao X.J."/>
            <person name="Lin M."/>
            <person name="Wu X.Y."/>
            <person name="Wu W.L."/>
            <person name="Chen Y.Y."/>
            <person name="Chang S.B."/>
            <person name="Sakamoto S."/>
            <person name="Ohme-Takagi M."/>
            <person name="Yagi M."/>
            <person name="Zeng S.J."/>
            <person name="Shen C.Y."/>
            <person name="Yeh C.M."/>
            <person name="Luo Y.B."/>
            <person name="Tsai W.C."/>
            <person name="Van de Peer Y."/>
            <person name="Liu Z.J."/>
        </authorList>
    </citation>
    <scope>NUCLEOTIDE SEQUENCE [LARGE SCALE GENOMIC DNA]</scope>
    <source>
        <tissue evidence="2">The whole plant</tissue>
    </source>
</reference>
<feature type="chain" id="PRO_5014150106" description="Secreted protein" evidence="1">
    <location>
        <begin position="20"/>
        <end position="69"/>
    </location>
</feature>
<name>A0A2I0WJ96_9ASPA</name>
<dbReference type="AlphaFoldDB" id="A0A2I0WJ96"/>
<sequence length="69" mass="8000">MLAKMINTTLLGLLVESLGFQLRGPRFESMCMRCVREFALIGLNVPKKKMIKNENQQRRSKRFASAKRN</sequence>
<evidence type="ECO:0008006" key="4">
    <source>
        <dbReference type="Google" id="ProtNLM"/>
    </source>
</evidence>
<feature type="signal peptide" evidence="1">
    <location>
        <begin position="1"/>
        <end position="19"/>
    </location>
</feature>
<protein>
    <recommendedName>
        <fullName evidence="4">Secreted protein</fullName>
    </recommendedName>
</protein>
<proteinExistence type="predicted"/>
<gene>
    <name evidence="2" type="ORF">MA16_Dca015614</name>
</gene>
<accession>A0A2I0WJ96</accession>
<dbReference type="EMBL" id="KZ502577">
    <property type="protein sequence ID" value="PKU75734.1"/>
    <property type="molecule type" value="Genomic_DNA"/>
</dbReference>
<dbReference type="Proteomes" id="UP000233837">
    <property type="component" value="Unassembled WGS sequence"/>
</dbReference>
<keyword evidence="3" id="KW-1185">Reference proteome</keyword>